<gene>
    <name evidence="2" type="ORF">DFH07DRAFT_945742</name>
</gene>
<dbReference type="EMBL" id="JARJLG010000204">
    <property type="protein sequence ID" value="KAJ7728583.1"/>
    <property type="molecule type" value="Genomic_DNA"/>
</dbReference>
<name>A0AAD7HUJ7_9AGAR</name>
<organism evidence="2 3">
    <name type="scientific">Mycena maculata</name>
    <dbReference type="NCBI Taxonomy" id="230809"/>
    <lineage>
        <taxon>Eukaryota</taxon>
        <taxon>Fungi</taxon>
        <taxon>Dikarya</taxon>
        <taxon>Basidiomycota</taxon>
        <taxon>Agaricomycotina</taxon>
        <taxon>Agaricomycetes</taxon>
        <taxon>Agaricomycetidae</taxon>
        <taxon>Agaricales</taxon>
        <taxon>Marasmiineae</taxon>
        <taxon>Mycenaceae</taxon>
        <taxon>Mycena</taxon>
    </lineage>
</organism>
<accession>A0AAD7HUJ7</accession>
<proteinExistence type="predicted"/>
<evidence type="ECO:0008006" key="4">
    <source>
        <dbReference type="Google" id="ProtNLM"/>
    </source>
</evidence>
<reference evidence="2" key="1">
    <citation type="submission" date="2023-03" db="EMBL/GenBank/DDBJ databases">
        <title>Massive genome expansion in bonnet fungi (Mycena s.s.) driven by repeated elements and novel gene families across ecological guilds.</title>
        <authorList>
            <consortium name="Lawrence Berkeley National Laboratory"/>
            <person name="Harder C.B."/>
            <person name="Miyauchi S."/>
            <person name="Viragh M."/>
            <person name="Kuo A."/>
            <person name="Thoen E."/>
            <person name="Andreopoulos B."/>
            <person name="Lu D."/>
            <person name="Skrede I."/>
            <person name="Drula E."/>
            <person name="Henrissat B."/>
            <person name="Morin E."/>
            <person name="Kohler A."/>
            <person name="Barry K."/>
            <person name="LaButti K."/>
            <person name="Morin E."/>
            <person name="Salamov A."/>
            <person name="Lipzen A."/>
            <person name="Mereny Z."/>
            <person name="Hegedus B."/>
            <person name="Baldrian P."/>
            <person name="Stursova M."/>
            <person name="Weitz H."/>
            <person name="Taylor A."/>
            <person name="Grigoriev I.V."/>
            <person name="Nagy L.G."/>
            <person name="Martin F."/>
            <person name="Kauserud H."/>
        </authorList>
    </citation>
    <scope>NUCLEOTIDE SEQUENCE</scope>
    <source>
        <strain evidence="2">CBHHK188m</strain>
    </source>
</reference>
<feature type="region of interest" description="Disordered" evidence="1">
    <location>
        <begin position="186"/>
        <end position="207"/>
    </location>
</feature>
<evidence type="ECO:0000313" key="3">
    <source>
        <dbReference type="Proteomes" id="UP001215280"/>
    </source>
</evidence>
<evidence type="ECO:0000313" key="2">
    <source>
        <dbReference type="EMBL" id="KAJ7728583.1"/>
    </source>
</evidence>
<dbReference type="AlphaFoldDB" id="A0AAD7HUJ7"/>
<sequence length="447" mass="50245">MASIAAANLRTRIEEISSAISHHRELIRDLEKQKSAVQGDLNTILDPMARLPFEISSDILLRCLPTSHQPDPDHAPMVFLDICRSWRNIVLATPELWADVRVDSPFSAGYEKFLHRWLARAATRPLSLSLHGVFTQRTEDLIDQYVHQTQTLQLYFPSADGLADILAPQRIFSSLRVLTIGQGDPFECEDSEDEESEAENNSSSEYYSHDPGECVEILAASPNVVRFTLDRIHFHVKGSTPASQRLTHSNLTDLSIGGSLGPSSTFILPYLTLPALQRLSILECVIAFKDFLAFLARSSSPLHSLSMKLPFRIRRDTPADRFLELIPLITDLDLDLLHGSKDLSDFGSSVILAIGSYNQLVPNLRHLTIRGSPEQLLPQYRQLLSAVYTRRAVPHSQLQAFRFFWNDYFSIAGVREINLDADIVIAMHELIADGMEIHIGTEERNLV</sequence>
<feature type="compositionally biased region" description="Acidic residues" evidence="1">
    <location>
        <begin position="186"/>
        <end position="198"/>
    </location>
</feature>
<keyword evidence="3" id="KW-1185">Reference proteome</keyword>
<comment type="caution">
    <text evidence="2">The sequence shown here is derived from an EMBL/GenBank/DDBJ whole genome shotgun (WGS) entry which is preliminary data.</text>
</comment>
<protein>
    <recommendedName>
        <fullName evidence="4">F-box domain-containing protein</fullName>
    </recommendedName>
</protein>
<evidence type="ECO:0000256" key="1">
    <source>
        <dbReference type="SAM" id="MobiDB-lite"/>
    </source>
</evidence>
<dbReference type="Proteomes" id="UP001215280">
    <property type="component" value="Unassembled WGS sequence"/>
</dbReference>